<evidence type="ECO:0000313" key="12">
    <source>
        <dbReference type="Proteomes" id="UP000280960"/>
    </source>
</evidence>
<dbReference type="PANTHER" id="PTHR43065">
    <property type="entry name" value="SENSOR HISTIDINE KINASE"/>
    <property type="match status" value="1"/>
</dbReference>
<dbReference type="SUPFAM" id="SSF55874">
    <property type="entry name" value="ATPase domain of HSP90 chaperone/DNA topoisomerase II/histidine kinase"/>
    <property type="match status" value="1"/>
</dbReference>
<evidence type="ECO:0000256" key="6">
    <source>
        <dbReference type="ARBA" id="ARBA00022741"/>
    </source>
</evidence>
<feature type="domain" description="Histidine kinase" evidence="10">
    <location>
        <begin position="110"/>
        <end position="317"/>
    </location>
</feature>
<accession>A0A3G2R227</accession>
<evidence type="ECO:0000256" key="3">
    <source>
        <dbReference type="ARBA" id="ARBA00012438"/>
    </source>
</evidence>
<keyword evidence="6" id="KW-0547">Nucleotide-binding</keyword>
<dbReference type="AlphaFoldDB" id="A0A3G2R227"/>
<evidence type="ECO:0000256" key="7">
    <source>
        <dbReference type="ARBA" id="ARBA00022777"/>
    </source>
</evidence>
<name>A0A3G2R227_9FIRM</name>
<dbReference type="GO" id="GO:0005524">
    <property type="term" value="F:ATP binding"/>
    <property type="evidence" value="ECO:0007669"/>
    <property type="project" value="UniProtKB-KW"/>
</dbReference>
<evidence type="ECO:0000256" key="8">
    <source>
        <dbReference type="ARBA" id="ARBA00022840"/>
    </source>
</evidence>
<dbReference type="RefSeq" id="WP_120767814.1">
    <property type="nucleotide sequence ID" value="NZ_CP033169.1"/>
</dbReference>
<dbReference type="KEGG" id="bacg:D2962_01915"/>
<evidence type="ECO:0000256" key="9">
    <source>
        <dbReference type="ARBA" id="ARBA00023012"/>
    </source>
</evidence>
<dbReference type="PROSITE" id="PS50109">
    <property type="entry name" value="HIS_KIN"/>
    <property type="match status" value="1"/>
</dbReference>
<evidence type="ECO:0000259" key="10">
    <source>
        <dbReference type="PROSITE" id="PS50109"/>
    </source>
</evidence>
<evidence type="ECO:0000313" key="11">
    <source>
        <dbReference type="EMBL" id="AYO29526.1"/>
    </source>
</evidence>
<comment type="catalytic activity">
    <reaction evidence="1">
        <text>ATP + protein L-histidine = ADP + protein N-phospho-L-histidine.</text>
        <dbReference type="EC" id="2.7.13.3"/>
    </reaction>
</comment>
<dbReference type="PANTHER" id="PTHR43065:SF10">
    <property type="entry name" value="PEROXIDE STRESS-ACTIVATED HISTIDINE KINASE MAK3"/>
    <property type="match status" value="1"/>
</dbReference>
<protein>
    <recommendedName>
        <fullName evidence="3">histidine kinase</fullName>
        <ecNumber evidence="3">2.7.13.3</ecNumber>
    </recommendedName>
</protein>
<dbReference type="FunFam" id="3.30.565.10:FF:000006">
    <property type="entry name" value="Sensor histidine kinase WalK"/>
    <property type="match status" value="1"/>
</dbReference>
<dbReference type="SUPFAM" id="SSF47384">
    <property type="entry name" value="Homodimeric domain of signal transducing histidine kinase"/>
    <property type="match status" value="1"/>
</dbReference>
<dbReference type="Pfam" id="PF00512">
    <property type="entry name" value="HisKA"/>
    <property type="match status" value="1"/>
</dbReference>
<dbReference type="InterPro" id="IPR003594">
    <property type="entry name" value="HATPase_dom"/>
</dbReference>
<reference evidence="11 12" key="1">
    <citation type="submission" date="2018-10" db="EMBL/GenBank/DDBJ databases">
        <authorList>
            <person name="Zhang X."/>
        </authorList>
    </citation>
    <scope>NUCLEOTIDE SEQUENCE [LARGE SCALE GENOMIC DNA]</scope>
    <source>
        <strain evidence="11 12">SK-G1</strain>
    </source>
</reference>
<dbReference type="InterPro" id="IPR003661">
    <property type="entry name" value="HisK_dim/P_dom"/>
</dbReference>
<keyword evidence="4" id="KW-0597">Phosphoprotein</keyword>
<dbReference type="GO" id="GO:0016020">
    <property type="term" value="C:membrane"/>
    <property type="evidence" value="ECO:0007669"/>
    <property type="project" value="UniProtKB-SubCell"/>
</dbReference>
<dbReference type="Gene3D" id="3.30.565.10">
    <property type="entry name" value="Histidine kinase-like ATPase, C-terminal domain"/>
    <property type="match status" value="1"/>
</dbReference>
<dbReference type="Pfam" id="PF02518">
    <property type="entry name" value="HATPase_c"/>
    <property type="match status" value="1"/>
</dbReference>
<dbReference type="InterPro" id="IPR005467">
    <property type="entry name" value="His_kinase_dom"/>
</dbReference>
<keyword evidence="9" id="KW-0902">Two-component regulatory system</keyword>
<evidence type="ECO:0000256" key="2">
    <source>
        <dbReference type="ARBA" id="ARBA00004370"/>
    </source>
</evidence>
<dbReference type="EC" id="2.7.13.3" evidence="3"/>
<sequence>MGEGFRDGTNDFVKYAKAFEEMFTDNIHTISEDPPILVKEGKHVVYLENESDDHDEKEPLVFDVTTSLVEDSGGKLGAIITYEDKNELEKLRKNISRLENMTVMGELAASAVHEIKNPIFSIRGFLQLLESSLMHDDKRREYTKIMVNELDRLAKLVDDFLALTKEQRKKYDNIFIDKMLKEIIKLFKPRFDLKGISCHIKADEKTIPVYIDADQLKQVFINIIQNAIDAMPSGGNIYINVYSGVNTVITEIKDDGTGIKKENMSEIFKPFFTTKESGTGLGLYISRRIISSFGGTIKFESEEGRGATFIIELPGVI</sequence>
<keyword evidence="5" id="KW-0808">Transferase</keyword>
<dbReference type="GO" id="GO:0000155">
    <property type="term" value="F:phosphorelay sensor kinase activity"/>
    <property type="evidence" value="ECO:0007669"/>
    <property type="project" value="InterPro"/>
</dbReference>
<dbReference type="Gene3D" id="1.10.287.130">
    <property type="match status" value="1"/>
</dbReference>
<keyword evidence="12" id="KW-1185">Reference proteome</keyword>
<dbReference type="SMART" id="SM00388">
    <property type="entry name" value="HisKA"/>
    <property type="match status" value="1"/>
</dbReference>
<gene>
    <name evidence="11" type="ORF">D2962_01915</name>
</gene>
<keyword evidence="7 11" id="KW-0418">Kinase</keyword>
<proteinExistence type="predicted"/>
<dbReference type="PRINTS" id="PR00344">
    <property type="entry name" value="BCTRLSENSOR"/>
</dbReference>
<dbReference type="InterPro" id="IPR036890">
    <property type="entry name" value="HATPase_C_sf"/>
</dbReference>
<evidence type="ECO:0000256" key="4">
    <source>
        <dbReference type="ARBA" id="ARBA00022553"/>
    </source>
</evidence>
<organism evidence="11 12">
    <name type="scientific">Biomaibacter acetigenes</name>
    <dbReference type="NCBI Taxonomy" id="2316383"/>
    <lineage>
        <taxon>Bacteria</taxon>
        <taxon>Bacillati</taxon>
        <taxon>Bacillota</taxon>
        <taxon>Clostridia</taxon>
        <taxon>Thermosediminibacterales</taxon>
        <taxon>Tepidanaerobacteraceae</taxon>
        <taxon>Biomaibacter</taxon>
    </lineage>
</organism>
<keyword evidence="8" id="KW-0067">ATP-binding</keyword>
<dbReference type="InterPro" id="IPR004358">
    <property type="entry name" value="Sig_transdc_His_kin-like_C"/>
</dbReference>
<dbReference type="InterPro" id="IPR036097">
    <property type="entry name" value="HisK_dim/P_sf"/>
</dbReference>
<dbReference type="EMBL" id="CP033169">
    <property type="protein sequence ID" value="AYO29526.1"/>
    <property type="molecule type" value="Genomic_DNA"/>
</dbReference>
<evidence type="ECO:0000256" key="5">
    <source>
        <dbReference type="ARBA" id="ARBA00022679"/>
    </source>
</evidence>
<evidence type="ECO:0000256" key="1">
    <source>
        <dbReference type="ARBA" id="ARBA00000085"/>
    </source>
</evidence>
<dbReference type="Proteomes" id="UP000280960">
    <property type="component" value="Chromosome"/>
</dbReference>
<comment type="subcellular location">
    <subcellularLocation>
        <location evidence="2">Membrane</location>
    </subcellularLocation>
</comment>
<dbReference type="SMART" id="SM00387">
    <property type="entry name" value="HATPase_c"/>
    <property type="match status" value="1"/>
</dbReference>
<dbReference type="CDD" id="cd00082">
    <property type="entry name" value="HisKA"/>
    <property type="match status" value="1"/>
</dbReference>